<dbReference type="SUPFAM" id="SSF52266">
    <property type="entry name" value="SGNH hydrolase"/>
    <property type="match status" value="1"/>
</dbReference>
<comment type="caution">
    <text evidence="1">The sequence shown here is derived from an EMBL/GenBank/DDBJ whole genome shotgun (WGS) entry which is preliminary data.</text>
</comment>
<dbReference type="GO" id="GO:0016788">
    <property type="term" value="F:hydrolase activity, acting on ester bonds"/>
    <property type="evidence" value="ECO:0007669"/>
    <property type="project" value="UniProtKB-ARBA"/>
</dbReference>
<dbReference type="InterPro" id="IPR036514">
    <property type="entry name" value="SGNH_hydro_sf"/>
</dbReference>
<sequence length="543" mass="58933">MAGTPEGKSCCLEIKDAAGVSAAFNDYIENEFLVMDENGVVLGIGDGGKTSVVELNSDRLPSALSAVGRGGVPASGSPLDIKDFVGSRHLILDSNSALHGIELDVKKIRFGRIAIQDMLGKVTPGGEKRLKVGFISGFVHVAFYGQSQVIGTTNGVVHSFSFDDNSLMFAGGLRSFGTPGCSTLVPEKEYYNSLVSMHEHASGETYCSGMAIGARAYIKSAYPNRDIKNIYTVNGAGGAAIDMLKKESASYNRMIKQHVALINLLASMGEAYHFPALGWSQGGSDDGLATNPDVWETAVEKLRTDYNADILSATGVNVEPVWITNQINNYMRYPALKGKPNIGLRQYKIVTNGKCTYAGTCPTYICDFIDVAHWTKESQIKVGAYYEKTRRGILDMGYWDILHPIKMTTTGKFSFVQFNLPQGYPLQFNTEFVVASTNYGFSAEQADGTPIGIDRVRLVSDDTIEIRYTDVPQQGVVLMYGQTGQIGDPNAADGSGLGRTHGMRGNLCDTAGNNEKIYVSASEPEYPLHNWCWMFTEDMGVGK</sequence>
<protein>
    <recommendedName>
        <fullName evidence="3">Sialate O-acetylesterase domain-containing protein</fullName>
    </recommendedName>
</protein>
<proteinExistence type="predicted"/>
<evidence type="ECO:0000313" key="2">
    <source>
        <dbReference type="Proteomes" id="UP000185770"/>
    </source>
</evidence>
<gene>
    <name evidence="1" type="ORF">BHU62_19460</name>
</gene>
<evidence type="ECO:0000313" key="1">
    <source>
        <dbReference type="EMBL" id="OKB65083.1"/>
    </source>
</evidence>
<name>A0A1Q4NW39_SERMA</name>
<dbReference type="AlphaFoldDB" id="A0A1Q4NW39"/>
<dbReference type="Proteomes" id="UP000185770">
    <property type="component" value="Unassembled WGS sequence"/>
</dbReference>
<accession>A0A1Q4NW39</accession>
<dbReference type="Gene3D" id="3.40.50.1110">
    <property type="entry name" value="SGNH hydrolase"/>
    <property type="match status" value="1"/>
</dbReference>
<evidence type="ECO:0008006" key="3">
    <source>
        <dbReference type="Google" id="ProtNLM"/>
    </source>
</evidence>
<organism evidence="1 2">
    <name type="scientific">Serratia marcescens</name>
    <dbReference type="NCBI Taxonomy" id="615"/>
    <lineage>
        <taxon>Bacteria</taxon>
        <taxon>Pseudomonadati</taxon>
        <taxon>Pseudomonadota</taxon>
        <taxon>Gammaproteobacteria</taxon>
        <taxon>Enterobacterales</taxon>
        <taxon>Yersiniaceae</taxon>
        <taxon>Serratia</taxon>
    </lineage>
</organism>
<dbReference type="EMBL" id="MJAO01000023">
    <property type="protein sequence ID" value="OKB65083.1"/>
    <property type="molecule type" value="Genomic_DNA"/>
</dbReference>
<reference evidence="1 2" key="1">
    <citation type="submission" date="2016-09" db="EMBL/GenBank/DDBJ databases">
        <title>Serratia marcescens MSU-97 and epiphytic antimycotic-producing bacteria.</title>
        <authorList>
            <person name="Matilla M.A."/>
        </authorList>
    </citation>
    <scope>NUCLEOTIDE SEQUENCE [LARGE SCALE GENOMIC DNA]</scope>
    <source>
        <strain evidence="1 2">MSU-97</strain>
    </source>
</reference>